<evidence type="ECO:0000313" key="3">
    <source>
        <dbReference type="Proteomes" id="UP001589645"/>
    </source>
</evidence>
<protein>
    <submittedName>
        <fullName evidence="2">Uncharacterized protein</fullName>
    </submittedName>
</protein>
<feature type="compositionally biased region" description="Basic and acidic residues" evidence="1">
    <location>
        <begin position="15"/>
        <end position="39"/>
    </location>
</feature>
<evidence type="ECO:0000313" key="2">
    <source>
        <dbReference type="EMBL" id="MFB9136042.1"/>
    </source>
</evidence>
<proteinExistence type="predicted"/>
<organism evidence="2 3">
    <name type="scientific">Vibrio olivae</name>
    <dbReference type="NCBI Taxonomy" id="1243002"/>
    <lineage>
        <taxon>Bacteria</taxon>
        <taxon>Pseudomonadati</taxon>
        <taxon>Pseudomonadota</taxon>
        <taxon>Gammaproteobacteria</taxon>
        <taxon>Vibrionales</taxon>
        <taxon>Vibrionaceae</taxon>
        <taxon>Vibrio</taxon>
    </lineage>
</organism>
<dbReference type="EMBL" id="JBHMEP010000003">
    <property type="protein sequence ID" value="MFB9136042.1"/>
    <property type="molecule type" value="Genomic_DNA"/>
</dbReference>
<accession>A0ABV5HP68</accession>
<dbReference type="RefSeq" id="WP_390193794.1">
    <property type="nucleotide sequence ID" value="NZ_JBHMEP010000003.1"/>
</dbReference>
<feature type="region of interest" description="Disordered" evidence="1">
    <location>
        <begin position="1"/>
        <end position="94"/>
    </location>
</feature>
<name>A0ABV5HP68_9VIBR</name>
<sequence>MKRKAPNTEPPRPLTEAEKENLRKDMRESSKWAREELRKRKEAKLSSSDQLNQDGPRPLTPEEIEALRLEMKGASTKMTEALEKRDSSKSRYRY</sequence>
<gene>
    <name evidence="2" type="ORF">ACFFUV_13805</name>
</gene>
<dbReference type="Proteomes" id="UP001589645">
    <property type="component" value="Unassembled WGS sequence"/>
</dbReference>
<comment type="caution">
    <text evidence="2">The sequence shown here is derived from an EMBL/GenBank/DDBJ whole genome shotgun (WGS) entry which is preliminary data.</text>
</comment>
<reference evidence="2 3" key="1">
    <citation type="submission" date="2024-09" db="EMBL/GenBank/DDBJ databases">
        <authorList>
            <person name="Sun Q."/>
            <person name="Mori K."/>
        </authorList>
    </citation>
    <scope>NUCLEOTIDE SEQUENCE [LARGE SCALE GENOMIC DNA]</scope>
    <source>
        <strain evidence="2 3">CECT 8064</strain>
    </source>
</reference>
<keyword evidence="3" id="KW-1185">Reference proteome</keyword>
<evidence type="ECO:0000256" key="1">
    <source>
        <dbReference type="SAM" id="MobiDB-lite"/>
    </source>
</evidence>
<feature type="compositionally biased region" description="Basic and acidic residues" evidence="1">
    <location>
        <begin position="80"/>
        <end position="94"/>
    </location>
</feature>